<feature type="compositionally biased region" description="Gly residues" evidence="1">
    <location>
        <begin position="241"/>
        <end position="261"/>
    </location>
</feature>
<feature type="region of interest" description="Disordered" evidence="1">
    <location>
        <begin position="240"/>
        <end position="261"/>
    </location>
</feature>
<dbReference type="AlphaFoldDB" id="H8MG13"/>
<keyword evidence="3" id="KW-1185">Reference proteome</keyword>
<feature type="region of interest" description="Disordered" evidence="1">
    <location>
        <begin position="496"/>
        <end position="518"/>
    </location>
</feature>
<dbReference type="InParanoid" id="H8MG13"/>
<evidence type="ECO:0000313" key="2">
    <source>
        <dbReference type="EMBL" id="AFE03609.1"/>
    </source>
</evidence>
<feature type="compositionally biased region" description="Gly residues" evidence="1">
    <location>
        <begin position="372"/>
        <end position="392"/>
    </location>
</feature>
<feature type="region of interest" description="Disordered" evidence="1">
    <location>
        <begin position="44"/>
        <end position="70"/>
    </location>
</feature>
<feature type="compositionally biased region" description="Gly residues" evidence="1">
    <location>
        <begin position="283"/>
        <end position="301"/>
    </location>
</feature>
<dbReference type="HOGENOM" id="CLU_489025_0_0_7"/>
<protein>
    <submittedName>
        <fullName evidence="2">Putative lipoprotein</fullName>
    </submittedName>
</protein>
<evidence type="ECO:0000256" key="1">
    <source>
        <dbReference type="SAM" id="MobiDB-lite"/>
    </source>
</evidence>
<dbReference type="PROSITE" id="PS51257">
    <property type="entry name" value="PROKAR_LIPOPROTEIN"/>
    <property type="match status" value="1"/>
</dbReference>
<name>H8MG13_CORCM</name>
<accession>H8MG13</accession>
<dbReference type="Gene3D" id="2.160.20.10">
    <property type="entry name" value="Single-stranded right-handed beta-helix, Pectin lyase-like"/>
    <property type="match status" value="1"/>
</dbReference>
<dbReference type="SUPFAM" id="SSF51126">
    <property type="entry name" value="Pectin lyase-like"/>
    <property type="match status" value="1"/>
</dbReference>
<dbReference type="Proteomes" id="UP000007587">
    <property type="component" value="Chromosome"/>
</dbReference>
<evidence type="ECO:0000313" key="3">
    <source>
        <dbReference type="Proteomes" id="UP000007587"/>
    </source>
</evidence>
<proteinExistence type="predicted"/>
<dbReference type="eggNOG" id="COG2931">
    <property type="taxonomic scope" value="Bacteria"/>
</dbReference>
<dbReference type="InterPro" id="IPR011050">
    <property type="entry name" value="Pectin_lyase_fold/virulence"/>
</dbReference>
<dbReference type="EMBL" id="CP003389">
    <property type="protein sequence ID" value="AFE03609.1"/>
    <property type="molecule type" value="Genomic_DNA"/>
</dbReference>
<organism evidence="2 3">
    <name type="scientific">Corallococcus coralloides (strain ATCC 25202 / DSM 2259 / NBRC 100086 / M2)</name>
    <name type="common">Myxococcus coralloides</name>
    <dbReference type="NCBI Taxonomy" id="1144275"/>
    <lineage>
        <taxon>Bacteria</taxon>
        <taxon>Pseudomonadati</taxon>
        <taxon>Myxococcota</taxon>
        <taxon>Myxococcia</taxon>
        <taxon>Myxococcales</taxon>
        <taxon>Cystobacterineae</taxon>
        <taxon>Myxococcaceae</taxon>
        <taxon>Corallococcus</taxon>
    </lineage>
</organism>
<dbReference type="STRING" id="1144275.COCOR_00638"/>
<dbReference type="KEGG" id="ccx:COCOR_00638"/>
<sequence>MRNLWKVGALGAVFGAVLSVGGCSDFQAAYENCQGEGRCGPQTTADAGTDGGTDSGVDAGDLTPPECGDGGTDYPDLMGFDNDCDGIDGVADAGYFVDPEGGQDDNDGTREKPFKTLDRALREIRDGGTGRDIVYLGTGTYNEPAPVVDMPVSLYGGYTWRKNGNPYWDRFLDGGTTTRFNGGTQAFLVRDVSAQDERVVLDSFHIKSLDATEAGQPSIALRALNVRELSLHDMVLESGRGAPGVGGQPGNSGLDGGNGGAGPNADAGLFIGGSDGKPQCGDGFSGGFGGVGASNGEGSAGSPGQPNTTGGTAGPSAEVDKVCLNRVCRCDAGDGGVGSNGLMGDTGAEGRPGEGMGRIRAADVLWEPDQQGGTGETGLPGHGGGGGGGGGACKENNPAIKKPIAGGGGGGGGGGCGGTGGTGGGGGGASIGLLTRNSQVIIGRELKLIVHGGGQGGMGGPGGVGGQGGQGGVGGAGAKETTTVAPNDVIIESGVGGQGGSGGQGGKGGAGGGGGGGPSVGTWCVSSTIVRSQPFDAKIGPGGPGGISELDAGVVGVSRESIDCTFVDAGTP</sequence>
<feature type="region of interest" description="Disordered" evidence="1">
    <location>
        <begin position="370"/>
        <end position="395"/>
    </location>
</feature>
<dbReference type="RefSeq" id="WP_014393490.1">
    <property type="nucleotide sequence ID" value="NC_017030.1"/>
</dbReference>
<keyword evidence="2" id="KW-0449">Lipoprotein</keyword>
<reference evidence="2 3" key="1">
    <citation type="journal article" date="2012" name="J. Bacteriol.">
        <title>Complete Genome Sequence of the Fruiting Myxobacterium Corallococcus coralloides DSM 2259.</title>
        <authorList>
            <person name="Huntley S."/>
            <person name="Zhang Y."/>
            <person name="Treuner-Lange A."/>
            <person name="Kneip S."/>
            <person name="Sensen C.W."/>
            <person name="Sogaard-Andersen L."/>
        </authorList>
    </citation>
    <scope>NUCLEOTIDE SEQUENCE [LARGE SCALE GENOMIC DNA]</scope>
    <source>
        <strain evidence="3">ATCC 25202 / DSM 2259 / NBRC 100086 / M2</strain>
    </source>
</reference>
<dbReference type="InterPro" id="IPR012334">
    <property type="entry name" value="Pectin_lyas_fold"/>
</dbReference>
<reference evidence="3" key="2">
    <citation type="submission" date="2012-03" db="EMBL/GenBank/DDBJ databases">
        <title>Genome sequence of the fruiting myxobacterium Corallococcus coralloides DSM 2259.</title>
        <authorList>
            <person name="Huntley S."/>
            <person name="Zhang Y."/>
            <person name="Treuner-Lange A."/>
            <person name="Sensen C.W."/>
            <person name="Sogaard-Andersen L."/>
        </authorList>
    </citation>
    <scope>NUCLEOTIDE SEQUENCE [LARGE SCALE GENOMIC DNA]</scope>
    <source>
        <strain evidence="3">ATCC 25202 / DSM 2259 / NBRC 100086 / M2</strain>
    </source>
</reference>
<feature type="region of interest" description="Disordered" evidence="1">
    <location>
        <begin position="281"/>
        <end position="315"/>
    </location>
</feature>
<gene>
    <name evidence="2" type="ordered locus">COCOR_00638</name>
</gene>